<evidence type="ECO:0000256" key="1">
    <source>
        <dbReference type="SAM" id="Coils"/>
    </source>
</evidence>
<proteinExistence type="predicted"/>
<dbReference type="SUPFAM" id="SSF55785">
    <property type="entry name" value="PYP-like sensor domain (PAS domain)"/>
    <property type="match status" value="1"/>
</dbReference>
<dbReference type="PROSITE" id="PS00622">
    <property type="entry name" value="HTH_LUXR_1"/>
    <property type="match status" value="1"/>
</dbReference>
<feature type="domain" description="HTH luxR-type" evidence="2">
    <location>
        <begin position="314"/>
        <end position="379"/>
    </location>
</feature>
<keyword evidence="5" id="KW-1185">Reference proteome</keyword>
<dbReference type="InterPro" id="IPR036388">
    <property type="entry name" value="WH-like_DNA-bd_sf"/>
</dbReference>
<keyword evidence="1" id="KW-0175">Coiled coil</keyword>
<dbReference type="PRINTS" id="PR00038">
    <property type="entry name" value="HTHLUXR"/>
</dbReference>
<dbReference type="SUPFAM" id="SSF46894">
    <property type="entry name" value="C-terminal effector domain of the bipartite response regulators"/>
    <property type="match status" value="1"/>
</dbReference>
<dbReference type="GO" id="GO:0006355">
    <property type="term" value="P:regulation of DNA-templated transcription"/>
    <property type="evidence" value="ECO:0007669"/>
    <property type="project" value="InterPro"/>
</dbReference>
<organism evidence="4 5">
    <name type="scientific">Desulfatitalea alkaliphila</name>
    <dbReference type="NCBI Taxonomy" id="2929485"/>
    <lineage>
        <taxon>Bacteria</taxon>
        <taxon>Pseudomonadati</taxon>
        <taxon>Thermodesulfobacteriota</taxon>
        <taxon>Desulfobacteria</taxon>
        <taxon>Desulfobacterales</taxon>
        <taxon>Desulfosarcinaceae</taxon>
        <taxon>Desulfatitalea</taxon>
    </lineage>
</organism>
<dbReference type="InterPro" id="IPR035965">
    <property type="entry name" value="PAS-like_dom_sf"/>
</dbReference>
<dbReference type="Pfam" id="PF00196">
    <property type="entry name" value="GerE"/>
    <property type="match status" value="1"/>
</dbReference>
<evidence type="ECO:0000259" key="2">
    <source>
        <dbReference type="PROSITE" id="PS50043"/>
    </source>
</evidence>
<dbReference type="GO" id="GO:0003677">
    <property type="term" value="F:DNA binding"/>
    <property type="evidence" value="ECO:0007669"/>
    <property type="project" value="InterPro"/>
</dbReference>
<dbReference type="EMBL" id="JALJRB010000003">
    <property type="protein sequence ID" value="MCJ8499830.1"/>
    <property type="molecule type" value="Genomic_DNA"/>
</dbReference>
<dbReference type="SMART" id="SM00091">
    <property type="entry name" value="PAS"/>
    <property type="match status" value="1"/>
</dbReference>
<dbReference type="Gene3D" id="3.30.450.20">
    <property type="entry name" value="PAS domain"/>
    <property type="match status" value="1"/>
</dbReference>
<dbReference type="RefSeq" id="WP_246903367.1">
    <property type="nucleotide sequence ID" value="NZ_JALJRB010000003.1"/>
</dbReference>
<dbReference type="SMART" id="SM00421">
    <property type="entry name" value="HTH_LUXR"/>
    <property type="match status" value="1"/>
</dbReference>
<evidence type="ECO:0000259" key="3">
    <source>
        <dbReference type="PROSITE" id="PS50112"/>
    </source>
</evidence>
<reference evidence="4" key="1">
    <citation type="submission" date="2022-04" db="EMBL/GenBank/DDBJ databases">
        <title>Desulfatitalea alkaliphila sp. nov., a novel anaerobic sulfate-reducing bacterium isolated from terrestrial mud volcano, Taman Peninsula, Russia.</title>
        <authorList>
            <person name="Khomyakova M.A."/>
            <person name="Merkel A.Y."/>
            <person name="Slobodkin A.I."/>
        </authorList>
    </citation>
    <scope>NUCLEOTIDE SEQUENCE</scope>
    <source>
        <strain evidence="4">M08but</strain>
    </source>
</reference>
<dbReference type="InterPro" id="IPR000014">
    <property type="entry name" value="PAS"/>
</dbReference>
<dbReference type="CDD" id="cd00130">
    <property type="entry name" value="PAS"/>
    <property type="match status" value="1"/>
</dbReference>
<dbReference type="Gene3D" id="1.10.10.10">
    <property type="entry name" value="Winged helix-like DNA-binding domain superfamily/Winged helix DNA-binding domain"/>
    <property type="match status" value="1"/>
</dbReference>
<sequence length="380" mass="43328">MKRDEPSALDGAELRRRAEDRLRERGLPGAADRRQTADLQRLVHELQVHQIELEMQNEELHASRAEMEALLERYTDLYDFAPVGYLTLNREGAIQQINLTGARLLGLERSRLIGRRLGLFVAEPDRARLNTFVENAFVGQAESSVDLTLGPEEGRGPVNVLMTAAGSHDGQECRAMMVDITERRQAAEKLAHAYEEVETRVVQRTRDLIASNKALELEVLRRNTVEESLRLKTAELKDKATRLEESNIALKVLLKQREADKEELEHKVLLNLNQLVMPYLEKIKRRKLDARLKAYIAVLESNLKEIVSPFSSNLASRFLRFSHTELEVANLIRQGHSTKAIAEMMNLAESTIDFHRNNIRAKLGIKNKKINLKTFLSTIE</sequence>
<gene>
    <name evidence="4" type="ORF">MRX98_04530</name>
</gene>
<dbReference type="PROSITE" id="PS50043">
    <property type="entry name" value="HTH_LUXR_2"/>
    <property type="match status" value="1"/>
</dbReference>
<evidence type="ECO:0000313" key="5">
    <source>
        <dbReference type="Proteomes" id="UP001165427"/>
    </source>
</evidence>
<dbReference type="AlphaFoldDB" id="A0AA41UHP2"/>
<protein>
    <submittedName>
        <fullName evidence="4">LuxR C-terminal-related transcriptional regulator</fullName>
    </submittedName>
</protein>
<dbReference type="InterPro" id="IPR016032">
    <property type="entry name" value="Sig_transdc_resp-reg_C-effctor"/>
</dbReference>
<dbReference type="Proteomes" id="UP001165427">
    <property type="component" value="Unassembled WGS sequence"/>
</dbReference>
<name>A0AA41UHP2_9BACT</name>
<evidence type="ECO:0000313" key="4">
    <source>
        <dbReference type="EMBL" id="MCJ8499830.1"/>
    </source>
</evidence>
<dbReference type="NCBIfam" id="TIGR00229">
    <property type="entry name" value="sensory_box"/>
    <property type="match status" value="1"/>
</dbReference>
<feature type="coiled-coil region" evidence="1">
    <location>
        <begin position="39"/>
        <end position="77"/>
    </location>
</feature>
<dbReference type="InterPro" id="IPR013656">
    <property type="entry name" value="PAS_4"/>
</dbReference>
<dbReference type="CDD" id="cd06170">
    <property type="entry name" value="LuxR_C_like"/>
    <property type="match status" value="1"/>
</dbReference>
<accession>A0AA41UHP2</accession>
<comment type="caution">
    <text evidence="4">The sequence shown here is derived from an EMBL/GenBank/DDBJ whole genome shotgun (WGS) entry which is preliminary data.</text>
</comment>
<dbReference type="Pfam" id="PF08448">
    <property type="entry name" value="PAS_4"/>
    <property type="match status" value="1"/>
</dbReference>
<dbReference type="PROSITE" id="PS50112">
    <property type="entry name" value="PAS"/>
    <property type="match status" value="1"/>
</dbReference>
<feature type="domain" description="PAS" evidence="3">
    <location>
        <begin position="70"/>
        <end position="140"/>
    </location>
</feature>
<dbReference type="InterPro" id="IPR000792">
    <property type="entry name" value="Tscrpt_reg_LuxR_C"/>
</dbReference>